<evidence type="ECO:0000313" key="3">
    <source>
        <dbReference type="Proteomes" id="UP000023152"/>
    </source>
</evidence>
<name>X6MN07_RETFI</name>
<feature type="compositionally biased region" description="Basic and acidic residues" evidence="1">
    <location>
        <begin position="356"/>
        <end position="370"/>
    </location>
</feature>
<protein>
    <submittedName>
        <fullName evidence="2">Uncharacterized protein</fullName>
    </submittedName>
</protein>
<gene>
    <name evidence="2" type="ORF">RFI_22553</name>
</gene>
<dbReference type="Proteomes" id="UP000023152">
    <property type="component" value="Unassembled WGS sequence"/>
</dbReference>
<comment type="caution">
    <text evidence="2">The sequence shown here is derived from an EMBL/GenBank/DDBJ whole genome shotgun (WGS) entry which is preliminary data.</text>
</comment>
<keyword evidence="3" id="KW-1185">Reference proteome</keyword>
<reference evidence="2 3" key="1">
    <citation type="journal article" date="2013" name="Curr. Biol.">
        <title>The Genome of the Foraminiferan Reticulomyxa filosa.</title>
        <authorList>
            <person name="Glockner G."/>
            <person name="Hulsmann N."/>
            <person name="Schleicher M."/>
            <person name="Noegel A.A."/>
            <person name="Eichinger L."/>
            <person name="Gallinger C."/>
            <person name="Pawlowski J."/>
            <person name="Sierra R."/>
            <person name="Euteneuer U."/>
            <person name="Pillet L."/>
            <person name="Moustafa A."/>
            <person name="Platzer M."/>
            <person name="Groth M."/>
            <person name="Szafranski K."/>
            <person name="Schliwa M."/>
        </authorList>
    </citation>
    <scope>NUCLEOTIDE SEQUENCE [LARGE SCALE GENOMIC DNA]</scope>
</reference>
<feature type="region of interest" description="Disordered" evidence="1">
    <location>
        <begin position="341"/>
        <end position="377"/>
    </location>
</feature>
<proteinExistence type="predicted"/>
<feature type="non-terminal residue" evidence="2">
    <location>
        <position position="1"/>
    </location>
</feature>
<sequence length="391" mass="43614">EYKAKGKFFFFLWPWSIRKDLAFIVEGGGRYVSVHDVIDVRRKLSIEPEIGVENSDLLESAVAKSEHLRVGDIIEAADSKHTENSFDSVHSTLCTIANDSAIYLRVRTMALELLLMLSVTRGMLNTLLSVLYMLLFRFAVDQSLSIRPSLVRLRRMRHEVRLDLPSQRNQTLRVSVAPAVGKPRRISIGADESFLYFHSEKGITKIGTGLNHTDPGFVAGQVRECRGNEKSSICVIGDKIYRSTNIVSVDKTIKLAGAMLEIGQVLRNGEGTYTTANNNHVYFGHNEMEGYSDASAASTSKTNDEKKPEHDKKKKEVDDSADLEATLAQARTVMDQIVENMREQLASEWDSTGNAERPEKSSEKKTKSDGICKQQKGQIGVKRASCVVEDI</sequence>
<accession>X6MN07</accession>
<dbReference type="AlphaFoldDB" id="X6MN07"/>
<feature type="region of interest" description="Disordered" evidence="1">
    <location>
        <begin position="293"/>
        <end position="321"/>
    </location>
</feature>
<dbReference type="EMBL" id="ASPP01019743">
    <property type="protein sequence ID" value="ETO14817.1"/>
    <property type="molecule type" value="Genomic_DNA"/>
</dbReference>
<evidence type="ECO:0000313" key="2">
    <source>
        <dbReference type="EMBL" id="ETO14817.1"/>
    </source>
</evidence>
<organism evidence="2 3">
    <name type="scientific">Reticulomyxa filosa</name>
    <dbReference type="NCBI Taxonomy" id="46433"/>
    <lineage>
        <taxon>Eukaryota</taxon>
        <taxon>Sar</taxon>
        <taxon>Rhizaria</taxon>
        <taxon>Retaria</taxon>
        <taxon>Foraminifera</taxon>
        <taxon>Monothalamids</taxon>
        <taxon>Reticulomyxidae</taxon>
        <taxon>Reticulomyxa</taxon>
    </lineage>
</organism>
<evidence type="ECO:0000256" key="1">
    <source>
        <dbReference type="SAM" id="MobiDB-lite"/>
    </source>
</evidence>
<feature type="compositionally biased region" description="Basic and acidic residues" evidence="1">
    <location>
        <begin position="302"/>
        <end position="318"/>
    </location>
</feature>